<evidence type="ECO:0000256" key="1">
    <source>
        <dbReference type="ARBA" id="ARBA00004571"/>
    </source>
</evidence>
<keyword evidence="3" id="KW-0813">Transport</keyword>
<keyword evidence="7 11" id="KW-0675">Receptor</keyword>
<dbReference type="Gene3D" id="2.170.130.10">
    <property type="entry name" value="TonB-dependent receptor, plug domain"/>
    <property type="match status" value="1"/>
</dbReference>
<evidence type="ECO:0000256" key="2">
    <source>
        <dbReference type="ARBA" id="ARBA00009810"/>
    </source>
</evidence>
<feature type="domain" description="TonB-dependent receptor plug" evidence="9">
    <location>
        <begin position="117"/>
        <end position="212"/>
    </location>
</feature>
<evidence type="ECO:0000256" key="3">
    <source>
        <dbReference type="ARBA" id="ARBA00022448"/>
    </source>
</evidence>
<dbReference type="Pfam" id="PF07715">
    <property type="entry name" value="Plug"/>
    <property type="match status" value="1"/>
</dbReference>
<sequence length="1014" mass="109706">MVASSAVYAQSTTNSTVYGVVVAKPGTTIQLENVATGAKRAVTPDAKGQFQASSLPPGTYRAQLIVDGKVTSTDTIELVAGQGFELKFSAATTAALQTVEVTGRRQVIDVSRSNSGATFTSKDIARLPVQENVAAVVQLAPATTRADFRYGNNAASFGGSGSSENAIYINGFTATNGMFQVGYSSLPFGAIASTNVITGGYGAEFGRSTGGVININTKSGSNDWEVGVGASWSPKALRAKQRDIRYGNTGAFPATDGTLFFYNGDDSYDEKRLTASIAGPIIKDKLMFYFAAERTEMTHEGTRLASNSVDAGKTGWLEQTRTTPRSFLKLDWNISDNHHLEYTGIRDTVKSKDRYFGFDYKTLKRNDVLGGGADFENYAAGVPFLSATGAAMSAPQGANLDIIKYTGYITDDLTVQALAGKSKTVRVQSPLNYIPGLYPVNAAVDARAPGINYTPSQVQGFTSNLLRDDAHDENTGYRLDVEYRINDRHTVRAGIDSNHIKAANGNSAAGGGSYTYLRSDNPNEVSSGMTASPASTGSPLGKLGYYVSENHLLQGATPEVKQAAQYIEDRYQATKDLQLVFGLRNEQFTNLNSLGETIIEKKRQLAPRFSATWDVNGDASMKVYGTAGRYHLQIPANLAVRFAGGSLNTQNFYTYTGVDPVTGAPQGKVSIGNVYSPNNEYGVPPDARVIASKDIRSNTQDEFAIGFEKALGSEYVAGMRFNYRKLVSSIDDVSDTRPFKSHMTAAEYDYFAGNWGGSLFNPGQDNTFIVPVGETVVNGKTVQTMKEVAIKWSEWGFPEGLKRNYMALDFSLEHPMRNGWYGKVTYTLAKSTGNTEGQQKSDNGQADVGFTSVWDFPEIMINGSGPLPNMRRHQIKAMGVYELSDQFSVSGNALLASGRPRSCSATLPVDQDPAHLSSGYGSIFYVCKDAPGRGGLGFLPWETRLDVALMYKPSWLKGLTLKAEVFNVFDKQTITAVNEAYNSASGARSALYQMEQNYTAPRAVTFSAQYNHKF</sequence>
<evidence type="ECO:0000256" key="6">
    <source>
        <dbReference type="ARBA" id="ARBA00023136"/>
    </source>
</evidence>
<feature type="domain" description="TonB-dependent transporter Oar-like beta-barrel" evidence="10">
    <location>
        <begin position="600"/>
        <end position="883"/>
    </location>
</feature>
<keyword evidence="5" id="KW-0812">Transmembrane</keyword>
<dbReference type="Pfam" id="PF25183">
    <property type="entry name" value="OMP_b-brl_4"/>
    <property type="match status" value="1"/>
</dbReference>
<evidence type="ECO:0000259" key="10">
    <source>
        <dbReference type="Pfam" id="PF25183"/>
    </source>
</evidence>
<proteinExistence type="inferred from homology"/>
<dbReference type="InterPro" id="IPR037066">
    <property type="entry name" value="Plug_dom_sf"/>
</dbReference>
<keyword evidence="12" id="KW-1185">Reference proteome</keyword>
<comment type="caution">
    <text evidence="11">The sequence shown here is derived from an EMBL/GenBank/DDBJ whole genome shotgun (WGS) entry which is preliminary data.</text>
</comment>
<protein>
    <submittedName>
        <fullName evidence="11">TonB-dependent receptor</fullName>
    </submittedName>
</protein>
<dbReference type="SUPFAM" id="SSF49452">
    <property type="entry name" value="Starch-binding domain-like"/>
    <property type="match status" value="1"/>
</dbReference>
<dbReference type="InterPro" id="IPR013784">
    <property type="entry name" value="Carb-bd-like_fold"/>
</dbReference>
<dbReference type="RefSeq" id="WP_285983807.1">
    <property type="nucleotide sequence ID" value="NZ_JASVDS010000005.1"/>
</dbReference>
<comment type="subcellular location">
    <subcellularLocation>
        <location evidence="1">Cell outer membrane</location>
        <topology evidence="1">Multi-pass membrane protein</topology>
    </subcellularLocation>
</comment>
<evidence type="ECO:0000256" key="8">
    <source>
        <dbReference type="ARBA" id="ARBA00023237"/>
    </source>
</evidence>
<keyword evidence="4" id="KW-1134">Transmembrane beta strand</keyword>
<name>A0ABT7LLI0_9BURK</name>
<dbReference type="Gene3D" id="2.40.170.20">
    <property type="entry name" value="TonB-dependent receptor, beta-barrel domain"/>
    <property type="match status" value="2"/>
</dbReference>
<dbReference type="InterPro" id="IPR036942">
    <property type="entry name" value="Beta-barrel_TonB_sf"/>
</dbReference>
<evidence type="ECO:0000313" key="11">
    <source>
        <dbReference type="EMBL" id="MDL5033726.1"/>
    </source>
</evidence>
<reference evidence="11 12" key="1">
    <citation type="submission" date="2023-06" db="EMBL/GenBank/DDBJ databases">
        <title>Pelomonas sp. APW6 16S ribosomal RNA gene genome sequencing and assembly.</title>
        <authorList>
            <person name="Woo H."/>
        </authorList>
    </citation>
    <scope>NUCLEOTIDE SEQUENCE [LARGE SCALE GENOMIC DNA]</scope>
    <source>
        <strain evidence="11 12">APW6</strain>
    </source>
</reference>
<comment type="similarity">
    <text evidence="2">Belongs to the TonB-dependent receptor family.</text>
</comment>
<evidence type="ECO:0000256" key="5">
    <source>
        <dbReference type="ARBA" id="ARBA00022692"/>
    </source>
</evidence>
<accession>A0ABT7LLI0</accession>
<dbReference type="InterPro" id="IPR039426">
    <property type="entry name" value="TonB-dep_rcpt-like"/>
</dbReference>
<organism evidence="11 12">
    <name type="scientific">Roseateles subflavus</name>
    <dbReference type="NCBI Taxonomy" id="3053353"/>
    <lineage>
        <taxon>Bacteria</taxon>
        <taxon>Pseudomonadati</taxon>
        <taxon>Pseudomonadota</taxon>
        <taxon>Betaproteobacteria</taxon>
        <taxon>Burkholderiales</taxon>
        <taxon>Sphaerotilaceae</taxon>
        <taxon>Roseateles</taxon>
    </lineage>
</organism>
<evidence type="ECO:0000256" key="7">
    <source>
        <dbReference type="ARBA" id="ARBA00023170"/>
    </source>
</evidence>
<evidence type="ECO:0000259" key="9">
    <source>
        <dbReference type="Pfam" id="PF07715"/>
    </source>
</evidence>
<evidence type="ECO:0000256" key="4">
    <source>
        <dbReference type="ARBA" id="ARBA00022452"/>
    </source>
</evidence>
<dbReference type="SUPFAM" id="SSF56935">
    <property type="entry name" value="Porins"/>
    <property type="match status" value="1"/>
</dbReference>
<dbReference type="PANTHER" id="PTHR30069">
    <property type="entry name" value="TONB-DEPENDENT OUTER MEMBRANE RECEPTOR"/>
    <property type="match status" value="1"/>
</dbReference>
<dbReference type="PANTHER" id="PTHR30069:SF46">
    <property type="entry name" value="OAR PROTEIN"/>
    <property type="match status" value="1"/>
</dbReference>
<dbReference type="InterPro" id="IPR012910">
    <property type="entry name" value="Plug_dom"/>
</dbReference>
<dbReference type="InterPro" id="IPR057601">
    <property type="entry name" value="Oar-like_b-barrel"/>
</dbReference>
<keyword evidence="6" id="KW-0472">Membrane</keyword>
<keyword evidence="8" id="KW-0998">Cell outer membrane</keyword>
<gene>
    <name evidence="11" type="ORF">QRD43_17580</name>
</gene>
<evidence type="ECO:0000313" key="12">
    <source>
        <dbReference type="Proteomes" id="UP001238603"/>
    </source>
</evidence>
<dbReference type="Proteomes" id="UP001238603">
    <property type="component" value="Unassembled WGS sequence"/>
</dbReference>
<dbReference type="EMBL" id="JASVDS010000005">
    <property type="protein sequence ID" value="MDL5033726.1"/>
    <property type="molecule type" value="Genomic_DNA"/>
</dbReference>